<gene>
    <name evidence="2" type="ORF">GR183_00015</name>
</gene>
<dbReference type="AlphaFoldDB" id="A0A7X3LQJ8"/>
<accession>A0A7X3LQJ8</accession>
<dbReference type="Pfam" id="PF10354">
    <property type="entry name" value="BMT5-like"/>
    <property type="match status" value="1"/>
</dbReference>
<proteinExistence type="predicted"/>
<feature type="domain" description="25S rRNA (uridine-N(3))-methyltransferase BMT5-like" evidence="1">
    <location>
        <begin position="69"/>
        <end position="227"/>
    </location>
</feature>
<dbReference type="PANTHER" id="PTHR11538">
    <property type="entry name" value="PHENYLALANYL-TRNA SYNTHETASE"/>
    <property type="match status" value="1"/>
</dbReference>
<dbReference type="InterPro" id="IPR019446">
    <property type="entry name" value="BMT5-like"/>
</dbReference>
<evidence type="ECO:0000259" key="1">
    <source>
        <dbReference type="Pfam" id="PF10354"/>
    </source>
</evidence>
<dbReference type="EMBL" id="WUMV01000001">
    <property type="protein sequence ID" value="MXN63273.1"/>
    <property type="molecule type" value="Genomic_DNA"/>
</dbReference>
<evidence type="ECO:0000313" key="2">
    <source>
        <dbReference type="EMBL" id="MXN63273.1"/>
    </source>
</evidence>
<reference evidence="2 3" key="1">
    <citation type="submission" date="2019-12" db="EMBL/GenBank/DDBJ databases">
        <authorList>
            <person name="Li M."/>
        </authorList>
    </citation>
    <scope>NUCLEOTIDE SEQUENCE [LARGE SCALE GENOMIC DNA]</scope>
    <source>
        <strain evidence="2 3">GBMRC 2046</strain>
    </source>
</reference>
<comment type="caution">
    <text evidence="2">The sequence shown here is derived from an EMBL/GenBank/DDBJ whole genome shotgun (WGS) entry which is preliminary data.</text>
</comment>
<dbReference type="Proteomes" id="UP000433101">
    <property type="component" value="Unassembled WGS sequence"/>
</dbReference>
<dbReference type="GO" id="GO:0005737">
    <property type="term" value="C:cytoplasm"/>
    <property type="evidence" value="ECO:0007669"/>
    <property type="project" value="TreeGrafter"/>
</dbReference>
<dbReference type="PANTHER" id="PTHR11538:SF26">
    <property type="entry name" value="FERREDOXIN-FOLD ANTICODON-BINDING DOMAIN-CONTAINING PROTEIN 1"/>
    <property type="match status" value="1"/>
</dbReference>
<dbReference type="GO" id="GO:0070475">
    <property type="term" value="P:rRNA base methylation"/>
    <property type="evidence" value="ECO:0007669"/>
    <property type="project" value="InterPro"/>
</dbReference>
<organism evidence="2 3">
    <name type="scientific">Stappia sediminis</name>
    <dbReference type="NCBI Taxonomy" id="2692190"/>
    <lineage>
        <taxon>Bacteria</taxon>
        <taxon>Pseudomonadati</taxon>
        <taxon>Pseudomonadota</taxon>
        <taxon>Alphaproteobacteria</taxon>
        <taxon>Hyphomicrobiales</taxon>
        <taxon>Stappiaceae</taxon>
        <taxon>Stappia</taxon>
    </lineage>
</organism>
<dbReference type="RefSeq" id="WP_160773541.1">
    <property type="nucleotide sequence ID" value="NZ_WUMV01000001.1"/>
</dbReference>
<protein>
    <submittedName>
        <fullName evidence="2">DUF2431 domain-containing protein</fullName>
    </submittedName>
</protein>
<sequence>MNQRYAEAPTVIEAVNKVLGRPLRVEPAAVEAKFTHDFLEQTLIEQLLVHKGKLGAFDYVQTVSQGRTLFLGEGNLSFSLALAKLRPTVAKDFTATTFEPARRLSPAALQNASQLARMGAKVLNGINATRLQTHFGATKFHSIIFNFPNVASRTPIYGRNPNHILARKFLRSAAGQLVRGGLVVMTVVDSSFYAGAFGLPAAARFAGFGEPEIHKFKPSRFPGYMHANTLGGQSALAKYRSFSTWVFRLP</sequence>
<dbReference type="GO" id="GO:0070042">
    <property type="term" value="F:rRNA (uridine-N3-)-methyltransferase activity"/>
    <property type="evidence" value="ECO:0007669"/>
    <property type="project" value="InterPro"/>
</dbReference>
<evidence type="ECO:0000313" key="3">
    <source>
        <dbReference type="Proteomes" id="UP000433101"/>
    </source>
</evidence>
<keyword evidence="3" id="KW-1185">Reference proteome</keyword>
<name>A0A7X3LQJ8_9HYPH</name>